<reference evidence="4" key="2">
    <citation type="journal article" date="2020" name="Data Brief">
        <title>Transcriptome dataset of Babesia bovis life stages within vertebrate and invertebrate hosts.</title>
        <authorList>
            <person name="Ueti M.W."/>
            <person name="Johnson W.C."/>
            <person name="Kappmeyer L.S."/>
            <person name="Herndon D.R."/>
            <person name="Mousel M.R."/>
            <person name="Reif K.E."/>
            <person name="Taus N.S."/>
            <person name="Ifeonu O.O."/>
            <person name="Silva J.C."/>
            <person name="Suarez C.E."/>
            <person name="Brayton K.A."/>
        </authorList>
    </citation>
    <scope>NUCLEOTIDE SEQUENCE [LARGE SCALE GENOMIC DNA]</scope>
</reference>
<evidence type="ECO:0000313" key="4">
    <source>
        <dbReference type="Proteomes" id="UP000002173"/>
    </source>
</evidence>
<dbReference type="RefSeq" id="XP_001609706.1">
    <property type="nucleotide sequence ID" value="XM_001609656.1"/>
</dbReference>
<feature type="domain" description="Symplekin C-terminal" evidence="2">
    <location>
        <begin position="974"/>
        <end position="1157"/>
    </location>
</feature>
<evidence type="ECO:0000256" key="1">
    <source>
        <dbReference type="SAM" id="MobiDB-lite"/>
    </source>
</evidence>
<reference evidence="3 4" key="1">
    <citation type="journal article" date="2007" name="PLoS Pathog.">
        <title>Genome sequence of Babesia bovis and comparative analysis of apicomplexan hemoprotozoa.</title>
        <authorList>
            <person name="Brayton K.A."/>
            <person name="Lau A.O.T."/>
            <person name="Herndon D.R."/>
            <person name="Hannick L."/>
            <person name="Kappmeyer L.S."/>
            <person name="Berens S.J."/>
            <person name="Bidwell S.L."/>
            <person name="Brown W.C."/>
            <person name="Crabtree J."/>
            <person name="Fadrosh D."/>
            <person name="Feldblum T."/>
            <person name="Forberger H.A."/>
            <person name="Haas B.J."/>
            <person name="Howell J.M."/>
            <person name="Khouri H."/>
            <person name="Koo H."/>
            <person name="Mann D.J."/>
            <person name="Norimine J."/>
            <person name="Paulsen I.T."/>
            <person name="Radune D."/>
            <person name="Ren Q."/>
            <person name="Smith R.K. Jr."/>
            <person name="Suarez C.E."/>
            <person name="White O."/>
            <person name="Wortman J.R."/>
            <person name="Knowles D.P. Jr."/>
            <person name="McElwain T.F."/>
            <person name="Nene V.M."/>
        </authorList>
    </citation>
    <scope>NUCLEOTIDE SEQUENCE [LARGE SCALE GENOMIC DNA]</scope>
    <source>
        <strain evidence="3">T2Bo</strain>
    </source>
</reference>
<dbReference type="SUPFAM" id="SSF48371">
    <property type="entry name" value="ARM repeat"/>
    <property type="match status" value="1"/>
</dbReference>
<gene>
    <name evidence="3" type="ORF">BBOV_II001810</name>
</gene>
<feature type="compositionally biased region" description="Basic and acidic residues" evidence="1">
    <location>
        <begin position="181"/>
        <end position="193"/>
    </location>
</feature>
<feature type="region of interest" description="Disordered" evidence="1">
    <location>
        <begin position="173"/>
        <end position="193"/>
    </location>
</feature>
<dbReference type="eggNOG" id="ENOG502SEDW">
    <property type="taxonomic scope" value="Eukaryota"/>
</dbReference>
<keyword evidence="4" id="KW-1185">Reference proteome</keyword>
<dbReference type="EMBL" id="AAXT01000003">
    <property type="protein sequence ID" value="EDO06138.1"/>
    <property type="molecule type" value="Genomic_DNA"/>
</dbReference>
<dbReference type="GeneID" id="5477933"/>
<reference evidence="4" key="3">
    <citation type="journal article" date="2021" name="Int. J. Parasitol.">
        <title>Comparative analysis of gene expression between Babesia bovis blood stages and kinetes allowed by improved genome annotation.</title>
        <authorList>
            <person name="Ueti M.W."/>
            <person name="Johnson W.C."/>
            <person name="Kappmeyer L.S."/>
            <person name="Herndon D.R."/>
            <person name="Mousel M.R."/>
            <person name="Reif K.E."/>
            <person name="Taus N.S."/>
            <person name="Ifeonu O.O."/>
            <person name="Silva J.C."/>
            <person name="Suarez C.E."/>
            <person name="Brayton K.A."/>
        </authorList>
    </citation>
    <scope>NUCLEOTIDE SEQUENCE [LARGE SCALE GENOMIC DNA]</scope>
</reference>
<accession>A7AT77</accession>
<dbReference type="KEGG" id="bbo:BBOV_II001810"/>
<dbReference type="VEuPathDB" id="PiroplasmaDB:BBOV_II001810"/>
<dbReference type="InterPro" id="IPR022075">
    <property type="entry name" value="Symplekin_C"/>
</dbReference>
<dbReference type="InterPro" id="IPR016024">
    <property type="entry name" value="ARM-type_fold"/>
</dbReference>
<evidence type="ECO:0000259" key="2">
    <source>
        <dbReference type="Pfam" id="PF12295"/>
    </source>
</evidence>
<comment type="caution">
    <text evidence="3">The sequence shown here is derived from an EMBL/GenBank/DDBJ whole genome shotgun (WGS) entry which is preliminary data.</text>
</comment>
<protein>
    <recommendedName>
        <fullName evidence="2">Symplekin C-terminal domain-containing protein</fullName>
    </recommendedName>
</protein>
<dbReference type="STRING" id="5865.A7AT77"/>
<organism evidence="3 4">
    <name type="scientific">Babesia bovis</name>
    <dbReference type="NCBI Taxonomy" id="5865"/>
    <lineage>
        <taxon>Eukaryota</taxon>
        <taxon>Sar</taxon>
        <taxon>Alveolata</taxon>
        <taxon>Apicomplexa</taxon>
        <taxon>Aconoidasida</taxon>
        <taxon>Piroplasmida</taxon>
        <taxon>Babesiidae</taxon>
        <taxon>Babesia</taxon>
    </lineage>
</organism>
<dbReference type="Pfam" id="PF12295">
    <property type="entry name" value="Symplekin_C"/>
    <property type="match status" value="1"/>
</dbReference>
<evidence type="ECO:0000313" key="3">
    <source>
        <dbReference type="EMBL" id="EDO06138.1"/>
    </source>
</evidence>
<dbReference type="AlphaFoldDB" id="A7AT77"/>
<proteinExistence type="predicted"/>
<name>A7AT77_BABBO</name>
<sequence length="1195" mass="133892">MGQDVEILNLLYTGQRDAFEARLQQFRRVQLTQSKSGKINLCRLISGIVRVDGQYSCVLIEDLCNLLNDGDAAVRNEALHCFAATAHIFMFHIMLSRGLYPCSDATRDSLSDLSCALSLVNHLAIGVDASDCRGKHGVGSISELVHHASKSPVANAIRVVMISLAMGGQLRSVPGDVNSPEENREHSGATEERSFVNRRYDHDDWRSVIRGNADILGQVSQWCLNGTRALRVCINGATKSNTPSTLYRSLLAAEAATTLISHYPKRYFKVLAPAIVSAHTHLYRTVTAYETMLFRLFTSARVLEFHHTMVRMLNDAGYECDLVGMYKRSHVAASGNRCYIAGGEPGVREDDAVDIMSIIERSCTPEERLQLAMTRVEPVMSPEELKSYKAAQSFEMDTAALRFLHSPDTTFDCSSHGLRLSAVNPEKAPIDDVDCVANVKFTIPAKSYDVVPTRCDTIQEYHKLYSSLVATQMMDTAVAYRCHLKTRVILGNRRDRFDAFSRTLFNKVLLSCALPIDTQRILFRSLIDHISQMVMLEFASSNGLKHSRGRVVAPALTDARAAGVDELLNIVASERSSEPLERFLDCVNSVLLTKSCIDLGRAYVKQEYTSRMSYDEMVDMVIQRIYSSDILKQVDIRDAYVLQVCRFLLNLPLVPLSLVDQIKSWVVEPCSIRLAFSLTSNILKRSLDTNLKQLVLSLFLGFITSDDNDIRGIFLKLVSSPKGLYHVRTEGHRYSTASREVVHERIVSWIRNGGGCSACGLGPYLATELVQQCETMFSRPLWQWPKALLGKISSSHMPTDEVSTTCEWDSLLKRANSELDAMDPIDWSLLPSIWLEELFALLAMPGRFNGHPIITNIATKCLESGSQSLYEPIVVASGKNGCLVPFVCDLALALGEHVYDKAKEHCCTHVGEIAYVLKLDGSSNQFLISLISDVRKMWLDPKYQFLDKWSEPNSSAKSLVDTAMCHLATCEDYAIQLCPFISADQLESLVTHLFNRGTEDQLKHVLSLLVEVPHTFRREQKELNLALPQHFMYHCYSVKPVKDQLKRQTGLLDHCIDSCVSGYMPVESALSACTLIVESPEEVSFVFGRVLCQLVQKVTQARSVVVQSILPALFKRNAWVNKMLWRGVIICMTTLWPGHKEYICRLLLLLPPEYGEATIKALQIQHNVIAYMESTLPQLDHTVHIPSYIKMMLSL</sequence>
<dbReference type="InParanoid" id="A7AT77"/>
<dbReference type="Proteomes" id="UP000002173">
    <property type="component" value="Unassembled WGS sequence"/>
</dbReference>
<dbReference type="OMA" id="NINFVFG"/>